<keyword evidence="2" id="KW-1185">Reference proteome</keyword>
<accession>A0A844G7Z7</accession>
<evidence type="ECO:0000313" key="2">
    <source>
        <dbReference type="Proteomes" id="UP000435649"/>
    </source>
</evidence>
<proteinExistence type="predicted"/>
<organism evidence="1 2">
    <name type="scientific">Victivallis lenta</name>
    <dbReference type="NCBI Taxonomy" id="2606640"/>
    <lineage>
        <taxon>Bacteria</taxon>
        <taxon>Pseudomonadati</taxon>
        <taxon>Lentisphaerota</taxon>
        <taxon>Lentisphaeria</taxon>
        <taxon>Victivallales</taxon>
        <taxon>Victivallaceae</taxon>
        <taxon>Victivallis</taxon>
    </lineage>
</organism>
<dbReference type="PANTHER" id="PTHR40266">
    <property type="entry name" value="TOXIN HIGB-1"/>
    <property type="match status" value="1"/>
</dbReference>
<dbReference type="InterPro" id="IPR007711">
    <property type="entry name" value="HigB-1"/>
</dbReference>
<dbReference type="PANTHER" id="PTHR40266:SF2">
    <property type="entry name" value="TOXIN HIGB-1"/>
    <property type="match status" value="1"/>
</dbReference>
<dbReference type="Proteomes" id="UP000435649">
    <property type="component" value="Unassembled WGS sequence"/>
</dbReference>
<dbReference type="EMBL" id="VUNS01000022">
    <property type="protein sequence ID" value="MST98681.1"/>
    <property type="molecule type" value="Genomic_DNA"/>
</dbReference>
<dbReference type="Gene3D" id="3.30.2310.20">
    <property type="entry name" value="RelE-like"/>
    <property type="match status" value="1"/>
</dbReference>
<dbReference type="AlphaFoldDB" id="A0A844G7Z7"/>
<evidence type="ECO:0000313" key="1">
    <source>
        <dbReference type="EMBL" id="MST98681.1"/>
    </source>
</evidence>
<dbReference type="RefSeq" id="WP_154419590.1">
    <property type="nucleotide sequence ID" value="NZ_VUNS01000022.1"/>
</dbReference>
<gene>
    <name evidence="1" type="ORF">FYJ85_16705</name>
</gene>
<dbReference type="SUPFAM" id="SSF143011">
    <property type="entry name" value="RelE-like"/>
    <property type="match status" value="1"/>
</dbReference>
<dbReference type="Pfam" id="PF05015">
    <property type="entry name" value="HigB-like_toxin"/>
    <property type="match status" value="1"/>
</dbReference>
<protein>
    <submittedName>
        <fullName evidence="1">Plasmid maintenance system killer family protein</fullName>
    </submittedName>
</protein>
<comment type="caution">
    <text evidence="1">The sequence shown here is derived from an EMBL/GenBank/DDBJ whole genome shotgun (WGS) entry which is preliminary data.</text>
</comment>
<name>A0A844G7Z7_9BACT</name>
<reference evidence="1 2" key="1">
    <citation type="submission" date="2019-08" db="EMBL/GenBank/DDBJ databases">
        <title>In-depth cultivation of the pig gut microbiome towards novel bacterial diversity and tailored functional studies.</title>
        <authorList>
            <person name="Wylensek D."/>
            <person name="Hitch T.C.A."/>
            <person name="Clavel T."/>
        </authorList>
    </citation>
    <scope>NUCLEOTIDE SEQUENCE [LARGE SCALE GENOMIC DNA]</scope>
    <source>
        <strain evidence="1 2">BBE-744-WT-12</strain>
    </source>
</reference>
<dbReference type="InterPro" id="IPR035093">
    <property type="entry name" value="RelE/ParE_toxin_dom_sf"/>
</dbReference>
<sequence>MINGFKDKETEKIYDGKRSAKLPGDIQEAARRKLKMLHNAVDVLDLRSPPGNRLEALEGRPGFFSIRINVQWRITFRWNDGAEEVKIEDYH</sequence>